<dbReference type="InterPro" id="IPR006665">
    <property type="entry name" value="OmpA-like"/>
</dbReference>
<dbReference type="PANTHER" id="PTHR30329">
    <property type="entry name" value="STATOR ELEMENT OF FLAGELLAR MOTOR COMPLEX"/>
    <property type="match status" value="1"/>
</dbReference>
<dbReference type="EMBL" id="CP001110">
    <property type="protein sequence ID" value="ACF42562.1"/>
    <property type="molecule type" value="Genomic_DNA"/>
</dbReference>
<feature type="domain" description="OmpA-like" evidence="10">
    <location>
        <begin position="40"/>
        <end position="154"/>
    </location>
</feature>
<dbReference type="GO" id="GO:0009279">
    <property type="term" value="C:cell outer membrane"/>
    <property type="evidence" value="ECO:0007669"/>
    <property type="project" value="UniProtKB-SubCell"/>
</dbReference>
<dbReference type="GO" id="GO:0051301">
    <property type="term" value="P:cell division"/>
    <property type="evidence" value="ECO:0007669"/>
    <property type="project" value="UniProtKB-KW"/>
</dbReference>
<evidence type="ECO:0000256" key="4">
    <source>
        <dbReference type="ARBA" id="ARBA00023139"/>
    </source>
</evidence>
<keyword evidence="6 8" id="KW-0449">Lipoprotein</keyword>
<comment type="subcellular location">
    <subcellularLocation>
        <location evidence="8">Cell outer membrane</location>
        <topology evidence="8">Lipid-anchor</topology>
    </subcellularLocation>
</comment>
<dbReference type="CDD" id="cd07185">
    <property type="entry name" value="OmpA_C-like"/>
    <property type="match status" value="1"/>
</dbReference>
<evidence type="ECO:0000256" key="7">
    <source>
        <dbReference type="ARBA" id="ARBA00023306"/>
    </source>
</evidence>
<evidence type="ECO:0000256" key="1">
    <source>
        <dbReference type="ARBA" id="ARBA00022618"/>
    </source>
</evidence>
<dbReference type="PRINTS" id="PR01021">
    <property type="entry name" value="OMPADOMAIN"/>
</dbReference>
<evidence type="ECO:0000313" key="11">
    <source>
        <dbReference type="EMBL" id="ACF42562.1"/>
    </source>
</evidence>
<keyword evidence="1" id="KW-0132">Cell division</keyword>
<dbReference type="AlphaFoldDB" id="B4SBN7"/>
<proteinExistence type="inferred from homology"/>
<dbReference type="InterPro" id="IPR050330">
    <property type="entry name" value="Bact_OuterMem_StrucFunc"/>
</dbReference>
<keyword evidence="4 8" id="KW-0564">Palmitate</keyword>
<dbReference type="InterPro" id="IPR039001">
    <property type="entry name" value="Pal"/>
</dbReference>
<comment type="similarity">
    <text evidence="8">Belongs to the Pal lipoprotein family.</text>
</comment>
<keyword evidence="12" id="KW-1185">Reference proteome</keyword>
<dbReference type="Gene3D" id="3.30.1330.60">
    <property type="entry name" value="OmpA-like domain"/>
    <property type="match status" value="1"/>
</dbReference>
<evidence type="ECO:0000256" key="8">
    <source>
        <dbReference type="HAMAP-Rule" id="MF_02204"/>
    </source>
</evidence>
<dbReference type="InterPro" id="IPR006664">
    <property type="entry name" value="OMP_bac"/>
</dbReference>
<sequence length="154" mass="16980" precursor="true">MKSLMRSLFIPAMLFLGACCCGEDVVVAPAAAPPPPPPPPIQIILPGLGDLFYDFDKSDLRADAVEQLKTNANWMQVFKNNSVIIEGHCDERGTNEYNLALGERRANSARNYTINLGIDPVRLKTVSYGEEKPFATGSTEEAWAQNRRAHFVAE</sequence>
<dbReference type="Pfam" id="PF00691">
    <property type="entry name" value="OmpA"/>
    <property type="match status" value="1"/>
</dbReference>
<keyword evidence="5 8" id="KW-0998">Cell outer membrane</keyword>
<keyword evidence="7" id="KW-0131">Cell cycle</keyword>
<dbReference type="STRING" id="324925.Ppha_0225"/>
<keyword evidence="2 8" id="KW-0732">Signal</keyword>
<evidence type="ECO:0000259" key="10">
    <source>
        <dbReference type="PROSITE" id="PS51123"/>
    </source>
</evidence>
<feature type="chain" id="PRO_5002825857" description="Peptidoglycan-associated lipoprotein" evidence="9">
    <location>
        <begin position="22"/>
        <end position="154"/>
    </location>
</feature>
<evidence type="ECO:0000313" key="12">
    <source>
        <dbReference type="Proteomes" id="UP000002724"/>
    </source>
</evidence>
<dbReference type="OrthoDB" id="9805336at2"/>
<dbReference type="PANTHER" id="PTHR30329:SF21">
    <property type="entry name" value="LIPOPROTEIN YIAD-RELATED"/>
    <property type="match status" value="1"/>
</dbReference>
<protein>
    <recommendedName>
        <fullName evidence="8">Peptidoglycan-associated lipoprotein</fullName>
        <shortName evidence="8">PAL</shortName>
    </recommendedName>
</protein>
<evidence type="ECO:0000256" key="2">
    <source>
        <dbReference type="ARBA" id="ARBA00022729"/>
    </source>
</evidence>
<dbReference type="InterPro" id="IPR036737">
    <property type="entry name" value="OmpA-like_sf"/>
</dbReference>
<dbReference type="KEGG" id="pph:Ppha_0225"/>
<dbReference type="PROSITE" id="PS51257">
    <property type="entry name" value="PROKAR_LIPOPROTEIN"/>
    <property type="match status" value="1"/>
</dbReference>
<dbReference type="RefSeq" id="WP_012507058.1">
    <property type="nucleotide sequence ID" value="NC_011060.1"/>
</dbReference>
<dbReference type="NCBIfam" id="TIGR02802">
    <property type="entry name" value="Pal_lipo"/>
    <property type="match status" value="1"/>
</dbReference>
<dbReference type="PROSITE" id="PS51123">
    <property type="entry name" value="OMPA_2"/>
    <property type="match status" value="1"/>
</dbReference>
<dbReference type="HAMAP" id="MF_02204">
    <property type="entry name" value="Pal"/>
    <property type="match status" value="1"/>
</dbReference>
<feature type="signal peptide" evidence="9">
    <location>
        <begin position="1"/>
        <end position="21"/>
    </location>
</feature>
<dbReference type="Proteomes" id="UP000002724">
    <property type="component" value="Chromosome"/>
</dbReference>
<gene>
    <name evidence="8" type="primary">pal</name>
    <name evidence="11" type="ordered locus">Ppha_0225</name>
</gene>
<dbReference type="HOGENOM" id="CLU_016890_9_0_10"/>
<reference evidence="11 12" key="1">
    <citation type="submission" date="2008-06" db="EMBL/GenBank/DDBJ databases">
        <title>Complete sequence of Pelodictyon phaeoclathratiforme BU-1.</title>
        <authorList>
            <consortium name="US DOE Joint Genome Institute"/>
            <person name="Lucas S."/>
            <person name="Copeland A."/>
            <person name="Lapidus A."/>
            <person name="Glavina del Rio T."/>
            <person name="Dalin E."/>
            <person name="Tice H."/>
            <person name="Bruce D."/>
            <person name="Goodwin L."/>
            <person name="Pitluck S."/>
            <person name="Schmutz J."/>
            <person name="Larimer F."/>
            <person name="Land M."/>
            <person name="Hauser L."/>
            <person name="Kyrpides N."/>
            <person name="Mikhailova N."/>
            <person name="Liu Z."/>
            <person name="Li T."/>
            <person name="Zhao F."/>
            <person name="Overmann J."/>
            <person name="Bryant D.A."/>
            <person name="Richardson P."/>
        </authorList>
    </citation>
    <scope>NUCLEOTIDE SEQUENCE [LARGE SCALE GENOMIC DNA]</scope>
    <source>
        <strain evidence="12">DSM 5477 / BU-1</strain>
    </source>
</reference>
<accession>B4SBN7</accession>
<dbReference type="InterPro" id="IPR014169">
    <property type="entry name" value="Pal_lipo_C"/>
</dbReference>
<evidence type="ECO:0000256" key="6">
    <source>
        <dbReference type="ARBA" id="ARBA00023288"/>
    </source>
</evidence>
<dbReference type="eggNOG" id="COG2885">
    <property type="taxonomic scope" value="Bacteria"/>
</dbReference>
<evidence type="ECO:0000256" key="3">
    <source>
        <dbReference type="ARBA" id="ARBA00023136"/>
    </source>
</evidence>
<name>B4SBN7_PELPB</name>
<dbReference type="SUPFAM" id="SSF103088">
    <property type="entry name" value="OmpA-like"/>
    <property type="match status" value="1"/>
</dbReference>
<evidence type="ECO:0000256" key="5">
    <source>
        <dbReference type="ARBA" id="ARBA00023237"/>
    </source>
</evidence>
<evidence type="ECO:0000256" key="9">
    <source>
        <dbReference type="SAM" id="SignalP"/>
    </source>
</evidence>
<organism evidence="11 12">
    <name type="scientific">Pelodictyon phaeoclathratiforme (strain DSM 5477 / BU-1)</name>
    <dbReference type="NCBI Taxonomy" id="324925"/>
    <lineage>
        <taxon>Bacteria</taxon>
        <taxon>Pseudomonadati</taxon>
        <taxon>Chlorobiota</taxon>
        <taxon>Chlorobiia</taxon>
        <taxon>Chlorobiales</taxon>
        <taxon>Chlorobiaceae</taxon>
        <taxon>Chlorobium/Pelodictyon group</taxon>
        <taxon>Pelodictyon</taxon>
    </lineage>
</organism>
<keyword evidence="3 8" id="KW-0472">Membrane</keyword>